<dbReference type="GO" id="GO:0006893">
    <property type="term" value="P:Golgi to plasma membrane transport"/>
    <property type="evidence" value="ECO:0007669"/>
    <property type="project" value="TreeGrafter"/>
</dbReference>
<dbReference type="VEuPathDB" id="AmoebaDB:EHI8A_198060"/>
<sequence length="570" mass="65735">MNETKKDQTMDGFLTEVESKEIRDCTQMVSQEYRSEEFVSLDKIIPILRDPMADTGDLNVRLVAAEKAMGIVVHKYFSGFNKTIHNYSQIKTRMDQINANIKEMKKGLVESRSKIITAENEETAKRSEEIAEVYKDRLEQGYVLEYIKTIKWLLQVPQEIKEYTSQNYYLHAILLINRACNASKSPAIQKVVDLKKTLDDMERFREQFAYIMKNNLETLCMKYAMGITSTSMTAAEIEYAKHQQVNQYPHRYTNYEIDAEMCVQENLALKPDYDYNEQMYALSNASCVLGDKISEQIAFAVLEGTVNKLSSVFGLHRLSLDKKVPEQLSFIDSSTFQKIKGKTQHLSSVDRFDMCLKVVFRLICVHVALCTKMEEFKRTKMPEYSKSICLDEINISFATSAVSKLKESNAALKRSGWGRKLKSIQSKAEQELKERVEKAESVELTKIDENKGFVNSCLELAWSQIQNFLIKVLNNRIFESEHSKQKEDVGELFSFANCNVGGEKEENQNEKYKLAKKTLTKENIKKLIVSLESFIKDVSKTCQFEPDKFNQLRNIISMKKDDLAHNLFDD</sequence>
<dbReference type="VEuPathDB" id="AmoebaDB:EHI5A_104790"/>
<dbReference type="Pfam" id="PF04048">
    <property type="entry name" value="Sec8_N"/>
    <property type="match status" value="1"/>
</dbReference>
<evidence type="ECO:0000256" key="3">
    <source>
        <dbReference type="RuleBase" id="RU367079"/>
    </source>
</evidence>
<keyword evidence="1 3" id="KW-0813">Transport</keyword>
<comment type="similarity">
    <text evidence="3">Belongs to the SEC8 family.</text>
</comment>
<evidence type="ECO:0000313" key="6">
    <source>
        <dbReference type="Proteomes" id="UP000078387"/>
    </source>
</evidence>
<dbReference type="Proteomes" id="UP000078387">
    <property type="component" value="Unassembled WGS sequence"/>
</dbReference>
<evidence type="ECO:0000259" key="4">
    <source>
        <dbReference type="Pfam" id="PF04048"/>
    </source>
</evidence>
<dbReference type="EMBL" id="BDEQ01000001">
    <property type="protein sequence ID" value="GAT96157.1"/>
    <property type="molecule type" value="Genomic_DNA"/>
</dbReference>
<dbReference type="OMA" id="MICLHAL"/>
<dbReference type="GO" id="GO:0006612">
    <property type="term" value="P:protein targeting to membrane"/>
    <property type="evidence" value="ECO:0007669"/>
    <property type="project" value="UniProtKB-UniRule"/>
</dbReference>
<dbReference type="InterPro" id="IPR007191">
    <property type="entry name" value="Sec8_exocyst_N"/>
</dbReference>
<dbReference type="InterPro" id="IPR039682">
    <property type="entry name" value="Sec8/EXOC4"/>
</dbReference>
<dbReference type="AlphaFoldDB" id="A0A5K1UMY9"/>
<keyword evidence="2 3" id="KW-0268">Exocytosis</keyword>
<evidence type="ECO:0000256" key="1">
    <source>
        <dbReference type="ARBA" id="ARBA00022448"/>
    </source>
</evidence>
<evidence type="ECO:0000256" key="2">
    <source>
        <dbReference type="ARBA" id="ARBA00022483"/>
    </source>
</evidence>
<accession>A0A5K1UMY9</accession>
<organism evidence="5 6">
    <name type="scientific">Entamoeba histolytica</name>
    <dbReference type="NCBI Taxonomy" id="5759"/>
    <lineage>
        <taxon>Eukaryota</taxon>
        <taxon>Amoebozoa</taxon>
        <taxon>Evosea</taxon>
        <taxon>Archamoebae</taxon>
        <taxon>Mastigamoebida</taxon>
        <taxon>Entamoebidae</taxon>
        <taxon>Entamoeba</taxon>
    </lineage>
</organism>
<feature type="domain" description="Exocyst complex component Sec8 N-terminal" evidence="4">
    <location>
        <begin position="66"/>
        <end position="161"/>
    </location>
</feature>
<dbReference type="VEuPathDB" id="AmoebaDB:KM1_031710"/>
<reference evidence="5 6" key="1">
    <citation type="submission" date="2016-05" db="EMBL/GenBank/DDBJ databases">
        <title>First whole genome sequencing of Entamoeba histolytica HM1:IMSS-clone-6.</title>
        <authorList>
            <person name="Mukherjee Avik.K."/>
            <person name="Izumyama S."/>
            <person name="Nakada-Tsukui K."/>
            <person name="Nozaki T."/>
        </authorList>
    </citation>
    <scope>NUCLEOTIDE SEQUENCE [LARGE SCALE GENOMIC DNA]</scope>
    <source>
        <strain evidence="5 6">HM1:IMSS clone 6</strain>
    </source>
</reference>
<dbReference type="GO" id="GO:0090522">
    <property type="term" value="P:vesicle tethering involved in exocytosis"/>
    <property type="evidence" value="ECO:0007669"/>
    <property type="project" value="UniProtKB-UniRule"/>
</dbReference>
<dbReference type="GO" id="GO:0015031">
    <property type="term" value="P:protein transport"/>
    <property type="evidence" value="ECO:0007669"/>
    <property type="project" value="UniProtKB-KW"/>
</dbReference>
<protein>
    <recommendedName>
        <fullName evidence="3">Exocyst complex component Sec8</fullName>
    </recommendedName>
</protein>
<evidence type="ECO:0000313" key="5">
    <source>
        <dbReference type="EMBL" id="GAT96157.1"/>
    </source>
</evidence>
<proteinExistence type="inferred from homology"/>
<gene>
    <name evidence="5" type="ORF">CL6EHI_140290</name>
</gene>
<dbReference type="VEuPathDB" id="AmoebaDB:EHI7A_159860"/>
<dbReference type="PANTHER" id="PTHR14146:SF0">
    <property type="entry name" value="EXOCYST COMPLEX COMPONENT 4"/>
    <property type="match status" value="1"/>
</dbReference>
<name>A0A5K1UMY9_ENTHI</name>
<comment type="function">
    <text evidence="3">Component of the exocyst complex involved in the docking of exocytic vesicles with fusion sites on the plasma membrane.</text>
</comment>
<keyword evidence="3" id="KW-0653">Protein transport</keyword>
<comment type="caution">
    <text evidence="5">The sequence shown here is derived from an EMBL/GenBank/DDBJ whole genome shotgun (WGS) entry which is preliminary data.</text>
</comment>
<dbReference type="GO" id="GO:0006904">
    <property type="term" value="P:vesicle docking involved in exocytosis"/>
    <property type="evidence" value="ECO:0007669"/>
    <property type="project" value="InterPro"/>
</dbReference>
<dbReference type="GO" id="GO:0000145">
    <property type="term" value="C:exocyst"/>
    <property type="evidence" value="ECO:0007669"/>
    <property type="project" value="UniProtKB-UniRule"/>
</dbReference>
<dbReference type="VEuPathDB" id="AmoebaDB:EHI_140290"/>
<dbReference type="PANTHER" id="PTHR14146">
    <property type="entry name" value="EXOCYST COMPLEX COMPONENT 4"/>
    <property type="match status" value="1"/>
</dbReference>